<evidence type="ECO:0000313" key="2">
    <source>
        <dbReference type="Proteomes" id="UP001213039"/>
    </source>
</evidence>
<name>A0ACD4PHP9_9BACT</name>
<dbReference type="EMBL" id="CP114370">
    <property type="protein sequence ID" value="WBP84117.1"/>
    <property type="molecule type" value="Genomic_DNA"/>
</dbReference>
<dbReference type="Proteomes" id="UP001213039">
    <property type="component" value="Chromosome"/>
</dbReference>
<organism evidence="1 2">
    <name type="scientific">Mycoplasmopsis edwardii</name>
    <dbReference type="NCBI Taxonomy" id="53558"/>
    <lineage>
        <taxon>Bacteria</taxon>
        <taxon>Bacillati</taxon>
        <taxon>Mycoplasmatota</taxon>
        <taxon>Mycoplasmoidales</taxon>
        <taxon>Metamycoplasmataceae</taxon>
        <taxon>Mycoplasmopsis</taxon>
    </lineage>
</organism>
<sequence length="1806" mass="210180">MKRKKLIPLFALSVAAVPLAVVSSFRDNDHHRIIWQDSSLSYYNNNNYNINDYDFSTWMSEINDNKSFFDLSIPGSHDSGMWDGSGIAWAFGSRHARTQSLNIPNQLKAGIRAFDIRLDSEMWLRHGDTYSTLRFWDWMNQIVDFLKAHPREFVVARIKDEGFNVHDRGLAKHASELYEGQLNLHSSHIFNHWGRYKDDLDWRVKNLRGKLIIINNWHHKVNEMRRGGALYDDIITRTYSLQDQYQQRNTKTKARLVHEHMERSNSAPIRDKQLFVNFTSISSAGALGSDPSGFAGDMNWRVNDNVKNRPDLTKLGIVFMDFPGASLIQTIFKTNYYLKDEELALGYHKPLATNVTVDRISNSSNQVTINGNNLADLRIEIRYKGNTVQKVIVPGDVKNSYTFNFTGGIFEVDDSYTFQFYKEYPASYFYSSKRYNQFEITQQAHDDAFYENVNALKSRIESLMETYNGKSDEVKNYLNSYFLNKIKSLTVSNATNKEKLNLLRGQFIQYQSVFNDIRTVITEFQTVNDELQRLADELNAFIKSDIRNEFNQFLNNLNQYLRTVLIDSVNIDQIRLNDIWDNIRSKKQIISNIIIYLKAFKTVNVSQLLSELKSKATELGVDHDYINNVDEPTKLIILNASNQLMRSEETYTEPHLNSFKQKLEREKNKYQRTLTKIRTIKTKLNTLQLTPQEVSLFVSRINNIVREENSNPEALTNDLQEYQNLITEGIALINADEELQSDNYFDNITDLKTSYLDKIGNLKTYISLRTTEPVDKLTYSDIIPEIKRIKEQIKEKTRVQKEFVNKINALEKIFPRQKEHFNNLVKSDDNVGTQIFDNAEALNERDYVGKFALLTDLNEAQQNRYINEIGEIVDYEEIETIYNKYIILNRKMAELKELINDLSDYDSLDSFGSLTQEEQRAFISIYDAARETFEGDSEIPAVINAIENLEKYFYLKDAELNNKINTLRQQINSDKKLYIFQKNKLLTKLKKVRNNDQFDAVQSDYDSIMSNYLYDQDWSFFSSLADVKIDHIMNSLKTFTNEDEYNARKAHYYAVKAALDQALNVKANNEDYKNARYYVRNNEAAKRKLDQTFNELKQVIEDDTLSITVINEKRENFINAIREAEESSLEFIHDEELRAAIAEYSQRKNNVLERIHRERITNTFPLKKQFLDETNKKVAASESIALAANARLEDIKAQIKVIKDIADGFDGEIRKIDDQINKDLEIQRKLEEYVKLIYYTIEDKTKLASQYTQNELTLVNNTPANVLNLRITPNDRKGRMLLEFTVSYEEFSRRNRQIIEGFKLNEDGAREQLESLKAQFRKLKTKAEQKLSYVNDLGFKPVYDKLNKSLVKADAIFNRESLVYSDGLNAFNELNETYNNIDDLINEEKNNLIIELQKLKINSREERRKIIQGLPNTNILTNELNSITNFIDEIDVNNIDDLSKSYKKASQKFNTLHGTLTETLTTFLKQEISKSSATLRNYNVIPSTIKANEVVFSHNNALNISNIVLIPNDLGLTLTVSARFNLFDLYEDKTFYISGFRFDKSDLDQLKAKYDEDAAKIREKLVDLIEHHQEFVKEKLSIISALDKDMTTENITIYKNSLKALETIVKEISSLESSQSSNQNNSLANDFKLSLDIEDRENYWSTDISEQSLSYDSENYNVISINLIPNLEEGRLLVEVKIDIDNQTVNKHFEFFGFRSRETLQSKLNNILNEINELTKNIQKVSDEEKEFINNFKESVNASKNDSNILLLQDKVERAYPIQMEKLYEYFKDKDINNWNLLWSLLGIPVLGALVGIFIKFKWFKK</sequence>
<protein>
    <submittedName>
        <fullName evidence="1">Uncharacterized protein</fullName>
    </submittedName>
</protein>
<keyword evidence="2" id="KW-1185">Reference proteome</keyword>
<gene>
    <name evidence="1" type="ORF">Me_995_000067</name>
</gene>
<proteinExistence type="predicted"/>
<reference evidence="1" key="1">
    <citation type="submission" date="2022-12" db="EMBL/GenBank/DDBJ databases">
        <authorList>
            <consortium name="Asia Pacific Centre for Animal Health"/>
            <person name="Klose S.M."/>
            <person name="Legione A.R."/>
            <person name="Monotti I."/>
            <person name="Bushell R."/>
            <person name="Marenda M.S."/>
            <person name="Sugiyama T."/>
            <person name="Browning G.F."/>
            <person name="Vaz P.K."/>
        </authorList>
    </citation>
    <scope>NUCLEOTIDE SEQUENCE</scope>
    <source>
        <strain evidence="1">Felid995</strain>
    </source>
</reference>
<accession>A0ACD4PHP9</accession>
<evidence type="ECO:0000313" key="1">
    <source>
        <dbReference type="EMBL" id="WBP84117.1"/>
    </source>
</evidence>